<dbReference type="InterPro" id="IPR032675">
    <property type="entry name" value="LRR_dom_sf"/>
</dbReference>
<protein>
    <submittedName>
        <fullName evidence="4">(diamondback moth) hypothetical protein</fullName>
    </submittedName>
</protein>
<organism evidence="4 5">
    <name type="scientific">Plutella xylostella</name>
    <name type="common">Diamondback moth</name>
    <name type="synonym">Plutella maculipennis</name>
    <dbReference type="NCBI Taxonomy" id="51655"/>
    <lineage>
        <taxon>Eukaryota</taxon>
        <taxon>Metazoa</taxon>
        <taxon>Ecdysozoa</taxon>
        <taxon>Arthropoda</taxon>
        <taxon>Hexapoda</taxon>
        <taxon>Insecta</taxon>
        <taxon>Pterygota</taxon>
        <taxon>Neoptera</taxon>
        <taxon>Endopterygota</taxon>
        <taxon>Lepidoptera</taxon>
        <taxon>Glossata</taxon>
        <taxon>Ditrysia</taxon>
        <taxon>Yponomeutoidea</taxon>
        <taxon>Plutellidae</taxon>
        <taxon>Plutella</taxon>
    </lineage>
</organism>
<name>A0A8S4GDD7_PLUXY</name>
<evidence type="ECO:0000256" key="1">
    <source>
        <dbReference type="ARBA" id="ARBA00022614"/>
    </source>
</evidence>
<keyword evidence="1" id="KW-0433">Leucine-rich repeat</keyword>
<gene>
    <name evidence="4" type="ORF">PLXY2_LOCUS14997</name>
</gene>
<dbReference type="SUPFAM" id="SSF52058">
    <property type="entry name" value="L domain-like"/>
    <property type="match status" value="1"/>
</dbReference>
<dbReference type="AlphaFoldDB" id="A0A8S4GDD7"/>
<keyword evidence="3" id="KW-0677">Repeat</keyword>
<dbReference type="InterPro" id="IPR050541">
    <property type="entry name" value="LRR_TM_domain-containing"/>
</dbReference>
<dbReference type="GO" id="GO:0005886">
    <property type="term" value="C:plasma membrane"/>
    <property type="evidence" value="ECO:0007669"/>
    <property type="project" value="TreeGrafter"/>
</dbReference>
<dbReference type="EMBL" id="CAJHNJ030000158">
    <property type="protein sequence ID" value="CAG9136758.1"/>
    <property type="molecule type" value="Genomic_DNA"/>
</dbReference>
<evidence type="ECO:0000256" key="2">
    <source>
        <dbReference type="ARBA" id="ARBA00022729"/>
    </source>
</evidence>
<dbReference type="Gene3D" id="3.80.10.10">
    <property type="entry name" value="Ribonuclease Inhibitor"/>
    <property type="match status" value="2"/>
</dbReference>
<proteinExistence type="predicted"/>
<dbReference type="PANTHER" id="PTHR24369">
    <property type="entry name" value="ANTIGEN BSP, PUTATIVE-RELATED"/>
    <property type="match status" value="1"/>
</dbReference>
<evidence type="ECO:0000313" key="5">
    <source>
        <dbReference type="Proteomes" id="UP000653454"/>
    </source>
</evidence>
<reference evidence="4" key="1">
    <citation type="submission" date="2020-11" db="EMBL/GenBank/DDBJ databases">
        <authorList>
            <person name="Whiteford S."/>
        </authorList>
    </citation>
    <scope>NUCLEOTIDE SEQUENCE</scope>
</reference>
<dbReference type="Proteomes" id="UP000653454">
    <property type="component" value="Unassembled WGS sequence"/>
</dbReference>
<evidence type="ECO:0000313" key="4">
    <source>
        <dbReference type="EMBL" id="CAG9136758.1"/>
    </source>
</evidence>
<accession>A0A8S4GDD7</accession>
<dbReference type="PANTHER" id="PTHR24369:SF210">
    <property type="entry name" value="CHAOPTIN-RELATED"/>
    <property type="match status" value="1"/>
</dbReference>
<sequence length="570" mass="64632">MIGGYQRSQKHCYYERGFRFLCTEPYPDSPLNTAEVSAWGLVLCLLLLPALETRVDELEQAALKYREQQPPPPTPAPPPPAASPRCFHRARADCPTDSLKCKLVDPTSVFCCDVDSFRLREGLGATMTQNITNLHVLNAEVDELDISQSVYRRLTSMALTDGNIGKITGQFRKYSSIACLNISNNNLSSATFQPSVRPFAYLYNLSVLDASANNLTEFPLSLVHSNRKISVDLSGNKYLPCKHFQRAMESNNSSLVTFANYNKTYCALDLRFNWFKDVQIVQIDHLRVQRELNASCRNIKPSSVVCTCVAERLELLAGEVTNSVAVDCSRRHLKEMPLNLPLNTVKLNVSYNNITSLQAVGDDPSYEHLRQLIADHNDIPNIVELEGTKFIDNFMLFSINHNKLKTLIADHNDIPNIVELEGTKFIDNFILFSINHNKLKTIHTYVLSNKFDTTGPYTTVSLAGNYIHCDCNTEKVLKPWLAENSKYITDYKSLECQDGLGPVYDLAEFQVCHTPRDWTDYIYYIIGLEVLTLVLLISKVSYDYWVFKTAGYLPWPANKMPRLPCDWLCE</sequence>
<keyword evidence="5" id="KW-1185">Reference proteome</keyword>
<evidence type="ECO:0000256" key="3">
    <source>
        <dbReference type="ARBA" id="ARBA00022737"/>
    </source>
</evidence>
<keyword evidence="2" id="KW-0732">Signal</keyword>
<comment type="caution">
    <text evidence="4">The sequence shown here is derived from an EMBL/GenBank/DDBJ whole genome shotgun (WGS) entry which is preliminary data.</text>
</comment>